<sequence length="369" mass="39799">MLIASGTLWAPRPVIQSYSAYNPPLARINADHLSGAGAPDNIFFSISPIDNHLPALEDGTSWPALLTSYTIAGYANDRVLLKKGRETSSIFRGREIFDDTILAGQAVPLSQNSGPIWAEVEVRPSFIGKIANFLFKSRALDISMQFKDGRKASYKYVAGMGKAGFLVSPFVQDTQNFAMFASTRRDSYFSSGSLPTAFSISGGAGADLWWEKGIKVRLWTANIPTQPQVDAMLLKPLRRDLPVSLDASASSGECSIDMVNTRLATADVTHVSGTLAVNGWAIASRAQGLAPDDIFISLTGADHSVYYGQADKHPRNDVNNAFSLSSMGDIGFHTLVDISELKGSYKLGIAQVSKGKLVDCSTRLPLNID</sequence>
<reference evidence="1" key="1">
    <citation type="submission" date="2021-09" db="EMBL/GenBank/DDBJ databases">
        <title>Genomic analysis of Ralstonia spp.</title>
        <authorList>
            <person name="Aburjaile F."/>
            <person name="Ariute J.C."/>
            <person name="Pais A.K.L."/>
            <person name="Albuquerque G.M.R."/>
            <person name="Silva A.M.F."/>
            <person name="Brenig B."/>
            <person name="Azevedo V."/>
            <person name="Matiuzzi M."/>
            <person name="Ramos R."/>
            <person name="Goes-Neto A."/>
            <person name="Soares S."/>
            <person name="Iseppon A.M.B."/>
            <person name="Souza E."/>
            <person name="Gama M."/>
        </authorList>
    </citation>
    <scope>NUCLEOTIDE SEQUENCE</scope>
    <source>
        <strain evidence="1">CCRMRs91</strain>
    </source>
</reference>
<dbReference type="AlphaFoldDB" id="A0AAW5ZMY4"/>
<gene>
    <name evidence="1" type="ORF">LBW59_11665</name>
</gene>
<dbReference type="Proteomes" id="UP001144050">
    <property type="component" value="Unassembled WGS sequence"/>
</dbReference>
<name>A0AAW5ZMY4_RALSL</name>
<protein>
    <submittedName>
        <fullName evidence="1">Uncharacterized protein</fullName>
    </submittedName>
</protein>
<accession>A0AAW5ZMY4</accession>
<evidence type="ECO:0000313" key="2">
    <source>
        <dbReference type="Proteomes" id="UP001144050"/>
    </source>
</evidence>
<organism evidence="1 2">
    <name type="scientific">Ralstonia solanacearum</name>
    <name type="common">Pseudomonas solanacearum</name>
    <dbReference type="NCBI Taxonomy" id="305"/>
    <lineage>
        <taxon>Bacteria</taxon>
        <taxon>Pseudomonadati</taxon>
        <taxon>Pseudomonadota</taxon>
        <taxon>Betaproteobacteria</taxon>
        <taxon>Burkholderiales</taxon>
        <taxon>Burkholderiaceae</taxon>
        <taxon>Ralstonia</taxon>
        <taxon>Ralstonia solanacearum species complex</taxon>
    </lineage>
</organism>
<dbReference type="RefSeq" id="WP_271656590.1">
    <property type="nucleotide sequence ID" value="NZ_JAIVFG010000016.1"/>
</dbReference>
<evidence type="ECO:0000313" key="1">
    <source>
        <dbReference type="EMBL" id="MDB0571426.1"/>
    </source>
</evidence>
<comment type="caution">
    <text evidence="1">The sequence shown here is derived from an EMBL/GenBank/DDBJ whole genome shotgun (WGS) entry which is preliminary data.</text>
</comment>
<dbReference type="EMBL" id="JAIVFG010000016">
    <property type="protein sequence ID" value="MDB0571426.1"/>
    <property type="molecule type" value="Genomic_DNA"/>
</dbReference>
<proteinExistence type="predicted"/>